<gene>
    <name evidence="1" type="ORF">CALMAC_LOCUS5053</name>
</gene>
<name>A0A653C1T1_CALMS</name>
<dbReference type="InterPro" id="IPR021109">
    <property type="entry name" value="Peptidase_aspartic_dom_sf"/>
</dbReference>
<keyword evidence="2" id="KW-1185">Reference proteome</keyword>
<dbReference type="EMBL" id="CAACVG010006693">
    <property type="protein sequence ID" value="VEN41107.1"/>
    <property type="molecule type" value="Genomic_DNA"/>
</dbReference>
<evidence type="ECO:0000313" key="2">
    <source>
        <dbReference type="Proteomes" id="UP000410492"/>
    </source>
</evidence>
<accession>A0A653C1T1</accession>
<dbReference type="Proteomes" id="UP000410492">
    <property type="component" value="Unassembled WGS sequence"/>
</dbReference>
<evidence type="ECO:0000313" key="1">
    <source>
        <dbReference type="EMBL" id="VEN41107.1"/>
    </source>
</evidence>
<reference evidence="1 2" key="1">
    <citation type="submission" date="2019-01" db="EMBL/GenBank/DDBJ databases">
        <authorList>
            <person name="Sayadi A."/>
        </authorList>
    </citation>
    <scope>NUCLEOTIDE SEQUENCE [LARGE SCALE GENOMIC DNA]</scope>
</reference>
<proteinExistence type="predicted"/>
<dbReference type="Gene3D" id="2.40.70.10">
    <property type="entry name" value="Acid Proteases"/>
    <property type="match status" value="1"/>
</dbReference>
<sequence length="192" mass="21672">MNNWSNEEKACVLRSMLKDSGAAILENFCSSDLRDYDKLTTALKLDSASQANFISESCVRRLDLTRKEYSTPVVGINGMSSNVSSGKVSCVIFPYSKPYPSFNLEAIVIPQICEKVPQNPAVVQKWKYLENLCLAEPLAAHDEMEIELLLGVEVQKQFVHTVIVRRQCSLPWSLNRNIKKLTHCQFKTNTGR</sequence>
<dbReference type="OrthoDB" id="6781944at2759"/>
<protein>
    <submittedName>
        <fullName evidence="1">Uncharacterized protein</fullName>
    </submittedName>
</protein>
<dbReference type="AlphaFoldDB" id="A0A653C1T1"/>
<organism evidence="1 2">
    <name type="scientific">Callosobruchus maculatus</name>
    <name type="common">Southern cowpea weevil</name>
    <name type="synonym">Pulse bruchid</name>
    <dbReference type="NCBI Taxonomy" id="64391"/>
    <lineage>
        <taxon>Eukaryota</taxon>
        <taxon>Metazoa</taxon>
        <taxon>Ecdysozoa</taxon>
        <taxon>Arthropoda</taxon>
        <taxon>Hexapoda</taxon>
        <taxon>Insecta</taxon>
        <taxon>Pterygota</taxon>
        <taxon>Neoptera</taxon>
        <taxon>Endopterygota</taxon>
        <taxon>Coleoptera</taxon>
        <taxon>Polyphaga</taxon>
        <taxon>Cucujiformia</taxon>
        <taxon>Chrysomeloidea</taxon>
        <taxon>Chrysomelidae</taxon>
        <taxon>Bruchinae</taxon>
        <taxon>Bruchini</taxon>
        <taxon>Callosobruchus</taxon>
    </lineage>
</organism>